<evidence type="ECO:0000313" key="2">
    <source>
        <dbReference type="Proteomes" id="UP000008744"/>
    </source>
</evidence>
<organism evidence="2">
    <name type="scientific">Drosophila persimilis</name>
    <name type="common">Fruit fly</name>
    <dbReference type="NCBI Taxonomy" id="7234"/>
    <lineage>
        <taxon>Eukaryota</taxon>
        <taxon>Metazoa</taxon>
        <taxon>Ecdysozoa</taxon>
        <taxon>Arthropoda</taxon>
        <taxon>Hexapoda</taxon>
        <taxon>Insecta</taxon>
        <taxon>Pterygota</taxon>
        <taxon>Neoptera</taxon>
        <taxon>Endopterygota</taxon>
        <taxon>Diptera</taxon>
        <taxon>Brachycera</taxon>
        <taxon>Muscomorpha</taxon>
        <taxon>Ephydroidea</taxon>
        <taxon>Drosophilidae</taxon>
        <taxon>Drosophila</taxon>
        <taxon>Sophophora</taxon>
    </lineage>
</organism>
<protein>
    <submittedName>
        <fullName evidence="1">GL11834</fullName>
    </submittedName>
</protein>
<accession>B4H6X5</accession>
<dbReference type="HOGENOM" id="CLU_1002095_0_0_1"/>
<dbReference type="OrthoDB" id="7859044at2759"/>
<dbReference type="PhylomeDB" id="B4H6X5"/>
<name>B4H6X5_DROPE</name>
<dbReference type="Proteomes" id="UP000008744">
    <property type="component" value="Unassembled WGS sequence"/>
</dbReference>
<reference evidence="1 2" key="1">
    <citation type="journal article" date="2007" name="Nature">
        <title>Evolution of genes and genomes on the Drosophila phylogeny.</title>
        <authorList>
            <consortium name="Drosophila 12 Genomes Consortium"/>
            <person name="Clark A.G."/>
            <person name="Eisen M.B."/>
            <person name="Smith D.R."/>
            <person name="Bergman C.M."/>
            <person name="Oliver B."/>
            <person name="Markow T.A."/>
            <person name="Kaufman T.C."/>
            <person name="Kellis M."/>
            <person name="Gelbart W."/>
            <person name="Iyer V.N."/>
            <person name="Pollard D.A."/>
            <person name="Sackton T.B."/>
            <person name="Larracuente A.M."/>
            <person name="Singh N.D."/>
            <person name="Abad J.P."/>
            <person name="Abt D.N."/>
            <person name="Adryan B."/>
            <person name="Aguade M."/>
            <person name="Akashi H."/>
            <person name="Anderson W.W."/>
            <person name="Aquadro C.F."/>
            <person name="Ardell D.H."/>
            <person name="Arguello R."/>
            <person name="Artieri C.G."/>
            <person name="Barbash D.A."/>
            <person name="Barker D."/>
            <person name="Barsanti P."/>
            <person name="Batterham P."/>
            <person name="Batzoglou S."/>
            <person name="Begun D."/>
            <person name="Bhutkar A."/>
            <person name="Blanco E."/>
            <person name="Bosak S.A."/>
            <person name="Bradley R.K."/>
            <person name="Brand A.D."/>
            <person name="Brent M.R."/>
            <person name="Brooks A.N."/>
            <person name="Brown R.H."/>
            <person name="Butlin R.K."/>
            <person name="Caggese C."/>
            <person name="Calvi B.R."/>
            <person name="Bernardo de Carvalho A."/>
            <person name="Caspi A."/>
            <person name="Castrezana S."/>
            <person name="Celniker S.E."/>
            <person name="Chang J.L."/>
            <person name="Chapple C."/>
            <person name="Chatterji S."/>
            <person name="Chinwalla A."/>
            <person name="Civetta A."/>
            <person name="Clifton S.W."/>
            <person name="Comeron J.M."/>
            <person name="Costello J.C."/>
            <person name="Coyne J.A."/>
            <person name="Daub J."/>
            <person name="David R.G."/>
            <person name="Delcher A.L."/>
            <person name="Delehaunty K."/>
            <person name="Do C.B."/>
            <person name="Ebling H."/>
            <person name="Edwards K."/>
            <person name="Eickbush T."/>
            <person name="Evans J.D."/>
            <person name="Filipski A."/>
            <person name="Findeiss S."/>
            <person name="Freyhult E."/>
            <person name="Fulton L."/>
            <person name="Fulton R."/>
            <person name="Garcia A.C."/>
            <person name="Gardiner A."/>
            <person name="Garfield D.A."/>
            <person name="Garvin B.E."/>
            <person name="Gibson G."/>
            <person name="Gilbert D."/>
            <person name="Gnerre S."/>
            <person name="Godfrey J."/>
            <person name="Good R."/>
            <person name="Gotea V."/>
            <person name="Gravely B."/>
            <person name="Greenberg A.J."/>
            <person name="Griffiths-Jones S."/>
            <person name="Gross S."/>
            <person name="Guigo R."/>
            <person name="Gustafson E.A."/>
            <person name="Haerty W."/>
            <person name="Hahn M.W."/>
            <person name="Halligan D.L."/>
            <person name="Halpern A.L."/>
            <person name="Halter G.M."/>
            <person name="Han M.V."/>
            <person name="Heger A."/>
            <person name="Hillier L."/>
            <person name="Hinrichs A.S."/>
            <person name="Holmes I."/>
            <person name="Hoskins R.A."/>
            <person name="Hubisz M.J."/>
            <person name="Hultmark D."/>
            <person name="Huntley M.A."/>
            <person name="Jaffe D.B."/>
            <person name="Jagadeeshan S."/>
            <person name="Jeck W.R."/>
            <person name="Johnson J."/>
            <person name="Jones C.D."/>
            <person name="Jordan W.C."/>
            <person name="Karpen G.H."/>
            <person name="Kataoka E."/>
            <person name="Keightley P.D."/>
            <person name="Kheradpour P."/>
            <person name="Kirkness E.F."/>
            <person name="Koerich L.B."/>
            <person name="Kristiansen K."/>
            <person name="Kudrna D."/>
            <person name="Kulathinal R.J."/>
            <person name="Kumar S."/>
            <person name="Kwok R."/>
            <person name="Lander E."/>
            <person name="Langley C.H."/>
            <person name="Lapoint R."/>
            <person name="Lazzaro B.P."/>
            <person name="Lee S.J."/>
            <person name="Levesque L."/>
            <person name="Li R."/>
            <person name="Lin C.F."/>
            <person name="Lin M.F."/>
            <person name="Lindblad-Toh K."/>
            <person name="Llopart A."/>
            <person name="Long M."/>
            <person name="Low L."/>
            <person name="Lozovsky E."/>
            <person name="Lu J."/>
            <person name="Luo M."/>
            <person name="Machado C.A."/>
            <person name="Makalowski W."/>
            <person name="Marzo M."/>
            <person name="Matsuda M."/>
            <person name="Matzkin L."/>
            <person name="McAllister B."/>
            <person name="McBride C.S."/>
            <person name="McKernan B."/>
            <person name="McKernan K."/>
            <person name="Mendez-Lago M."/>
            <person name="Minx P."/>
            <person name="Mollenhauer M.U."/>
            <person name="Montooth K."/>
            <person name="Mount S.M."/>
            <person name="Mu X."/>
            <person name="Myers E."/>
            <person name="Negre B."/>
            <person name="Newfeld S."/>
            <person name="Nielsen R."/>
            <person name="Noor M.A."/>
            <person name="O'Grady P."/>
            <person name="Pachter L."/>
            <person name="Papaceit M."/>
            <person name="Parisi M.J."/>
            <person name="Parisi M."/>
            <person name="Parts L."/>
            <person name="Pedersen J.S."/>
            <person name="Pesole G."/>
            <person name="Phillippy A.M."/>
            <person name="Ponting C.P."/>
            <person name="Pop M."/>
            <person name="Porcelli D."/>
            <person name="Powell J.R."/>
            <person name="Prohaska S."/>
            <person name="Pruitt K."/>
            <person name="Puig M."/>
            <person name="Quesneville H."/>
            <person name="Ram K.R."/>
            <person name="Rand D."/>
            <person name="Rasmussen M.D."/>
            <person name="Reed L.K."/>
            <person name="Reenan R."/>
            <person name="Reily A."/>
            <person name="Remington K.A."/>
            <person name="Rieger T.T."/>
            <person name="Ritchie M.G."/>
            <person name="Robin C."/>
            <person name="Rogers Y.H."/>
            <person name="Rohde C."/>
            <person name="Rozas J."/>
            <person name="Rubenfield M.J."/>
            <person name="Ruiz A."/>
            <person name="Russo S."/>
            <person name="Salzberg S.L."/>
            <person name="Sanchez-Gracia A."/>
            <person name="Saranga D.J."/>
            <person name="Sato H."/>
            <person name="Schaeffer S.W."/>
            <person name="Schatz M.C."/>
            <person name="Schlenke T."/>
            <person name="Schwartz R."/>
            <person name="Segarra C."/>
            <person name="Singh R.S."/>
            <person name="Sirot L."/>
            <person name="Sirota M."/>
            <person name="Sisneros N.B."/>
            <person name="Smith C.D."/>
            <person name="Smith T.F."/>
            <person name="Spieth J."/>
            <person name="Stage D.E."/>
            <person name="Stark A."/>
            <person name="Stephan W."/>
            <person name="Strausberg R.L."/>
            <person name="Strempel S."/>
            <person name="Sturgill D."/>
            <person name="Sutton G."/>
            <person name="Sutton G.G."/>
            <person name="Tao W."/>
            <person name="Teichmann S."/>
            <person name="Tobari Y.N."/>
            <person name="Tomimura Y."/>
            <person name="Tsolas J.M."/>
            <person name="Valente V.L."/>
            <person name="Venter E."/>
            <person name="Venter J.C."/>
            <person name="Vicario S."/>
            <person name="Vieira F.G."/>
            <person name="Vilella A.J."/>
            <person name="Villasante A."/>
            <person name="Walenz B."/>
            <person name="Wang J."/>
            <person name="Wasserman M."/>
            <person name="Watts T."/>
            <person name="Wilson D."/>
            <person name="Wilson R.K."/>
            <person name="Wing R.A."/>
            <person name="Wolfner M.F."/>
            <person name="Wong A."/>
            <person name="Wong G.K."/>
            <person name="Wu C.I."/>
            <person name="Wu G."/>
            <person name="Yamamoto D."/>
            <person name="Yang H.P."/>
            <person name="Yang S.P."/>
            <person name="Yorke J.A."/>
            <person name="Yoshida K."/>
            <person name="Zdobnov E."/>
            <person name="Zhang P."/>
            <person name="Zhang Y."/>
            <person name="Zimin A.V."/>
            <person name="Baldwin J."/>
            <person name="Abdouelleil A."/>
            <person name="Abdulkadir J."/>
            <person name="Abebe A."/>
            <person name="Abera B."/>
            <person name="Abreu J."/>
            <person name="Acer S.C."/>
            <person name="Aftuck L."/>
            <person name="Alexander A."/>
            <person name="An P."/>
            <person name="Anderson E."/>
            <person name="Anderson S."/>
            <person name="Arachi H."/>
            <person name="Azer M."/>
            <person name="Bachantsang P."/>
            <person name="Barry A."/>
            <person name="Bayul T."/>
            <person name="Berlin A."/>
            <person name="Bessette D."/>
            <person name="Bloom T."/>
            <person name="Blye J."/>
            <person name="Boguslavskiy L."/>
            <person name="Bonnet C."/>
            <person name="Boukhgalter B."/>
            <person name="Bourzgui I."/>
            <person name="Brown A."/>
            <person name="Cahill P."/>
            <person name="Channer S."/>
            <person name="Cheshatsang Y."/>
            <person name="Chuda L."/>
            <person name="Citroen M."/>
            <person name="Collymore A."/>
            <person name="Cooke P."/>
            <person name="Costello M."/>
            <person name="D'Aco K."/>
            <person name="Daza R."/>
            <person name="De Haan G."/>
            <person name="DeGray S."/>
            <person name="DeMaso C."/>
            <person name="Dhargay N."/>
            <person name="Dooley K."/>
            <person name="Dooley E."/>
            <person name="Doricent M."/>
            <person name="Dorje P."/>
            <person name="Dorjee K."/>
            <person name="Dupes A."/>
            <person name="Elong R."/>
            <person name="Falk J."/>
            <person name="Farina A."/>
            <person name="Faro S."/>
            <person name="Ferguson D."/>
            <person name="Fisher S."/>
            <person name="Foley C.D."/>
            <person name="Franke A."/>
            <person name="Friedrich D."/>
            <person name="Gadbois L."/>
            <person name="Gearin G."/>
            <person name="Gearin C.R."/>
            <person name="Giannoukos G."/>
            <person name="Goode T."/>
            <person name="Graham J."/>
            <person name="Grandbois E."/>
            <person name="Grewal S."/>
            <person name="Gyaltsen K."/>
            <person name="Hafez N."/>
            <person name="Hagos B."/>
            <person name="Hall J."/>
            <person name="Henson C."/>
            <person name="Hollinger A."/>
            <person name="Honan T."/>
            <person name="Huard M.D."/>
            <person name="Hughes L."/>
            <person name="Hurhula B."/>
            <person name="Husby M.E."/>
            <person name="Kamat A."/>
            <person name="Kanga B."/>
            <person name="Kashin S."/>
            <person name="Khazanovich D."/>
            <person name="Kisner P."/>
            <person name="Lance K."/>
            <person name="Lara M."/>
            <person name="Lee W."/>
            <person name="Lennon N."/>
            <person name="Letendre F."/>
            <person name="LeVine R."/>
            <person name="Lipovsky A."/>
            <person name="Liu X."/>
            <person name="Liu J."/>
            <person name="Liu S."/>
            <person name="Lokyitsang T."/>
            <person name="Lokyitsang Y."/>
            <person name="Lubonja R."/>
            <person name="Lui A."/>
            <person name="MacDonald P."/>
            <person name="Magnisalis V."/>
            <person name="Maru K."/>
            <person name="Matthews C."/>
            <person name="McCusker W."/>
            <person name="McDonough S."/>
            <person name="Mehta T."/>
            <person name="Meldrim J."/>
            <person name="Meneus L."/>
            <person name="Mihai O."/>
            <person name="Mihalev A."/>
            <person name="Mihova T."/>
            <person name="Mittelman R."/>
            <person name="Mlenga V."/>
            <person name="Montmayeur A."/>
            <person name="Mulrain L."/>
            <person name="Navidi A."/>
            <person name="Naylor J."/>
            <person name="Negash T."/>
            <person name="Nguyen T."/>
            <person name="Nguyen N."/>
            <person name="Nicol R."/>
            <person name="Norbu C."/>
            <person name="Norbu N."/>
            <person name="Novod N."/>
            <person name="O'Neill B."/>
            <person name="Osman S."/>
            <person name="Markiewicz E."/>
            <person name="Oyono O.L."/>
            <person name="Patti C."/>
            <person name="Phunkhang P."/>
            <person name="Pierre F."/>
            <person name="Priest M."/>
            <person name="Raghuraman S."/>
            <person name="Rege F."/>
            <person name="Reyes R."/>
            <person name="Rise C."/>
            <person name="Rogov P."/>
            <person name="Ross K."/>
            <person name="Ryan E."/>
            <person name="Settipalli S."/>
            <person name="Shea T."/>
            <person name="Sherpa N."/>
            <person name="Shi L."/>
            <person name="Shih D."/>
            <person name="Sparrow T."/>
            <person name="Spaulding J."/>
            <person name="Stalker J."/>
            <person name="Stange-Thomann N."/>
            <person name="Stavropoulos S."/>
            <person name="Stone C."/>
            <person name="Strader C."/>
            <person name="Tesfaye S."/>
            <person name="Thomson T."/>
            <person name="Thoulutsang Y."/>
            <person name="Thoulutsang D."/>
            <person name="Topham K."/>
            <person name="Topping I."/>
            <person name="Tsamla T."/>
            <person name="Vassiliev H."/>
            <person name="Vo A."/>
            <person name="Wangchuk T."/>
            <person name="Wangdi T."/>
            <person name="Weiand M."/>
            <person name="Wilkinson J."/>
            <person name="Wilson A."/>
            <person name="Yadav S."/>
            <person name="Young G."/>
            <person name="Yu Q."/>
            <person name="Zembek L."/>
            <person name="Zhong D."/>
            <person name="Zimmer A."/>
            <person name="Zwirko Z."/>
            <person name="Jaffe D.B."/>
            <person name="Alvarez P."/>
            <person name="Brockman W."/>
            <person name="Butler J."/>
            <person name="Chin C."/>
            <person name="Gnerre S."/>
            <person name="Grabherr M."/>
            <person name="Kleber M."/>
            <person name="Mauceli E."/>
            <person name="MacCallum I."/>
        </authorList>
    </citation>
    <scope>NUCLEOTIDE SEQUENCE [LARGE SCALE GENOMIC DNA]</scope>
    <source>
        <strain evidence="2">MSH-3 / Tucson 14011-0111.49</strain>
    </source>
</reference>
<proteinExistence type="predicted"/>
<dbReference type="KEGG" id="dpe:6601639"/>
<dbReference type="eggNOG" id="ENOG502T8C9">
    <property type="taxonomic scope" value="Eukaryota"/>
</dbReference>
<dbReference type="EMBL" id="CH479216">
    <property type="protein sequence ID" value="EDW33611.1"/>
    <property type="molecule type" value="Genomic_DNA"/>
</dbReference>
<keyword evidence="2" id="KW-1185">Reference proteome</keyword>
<gene>
    <name evidence="1" type="primary">Dper\GL11834</name>
    <name evidence="1" type="ORF">Dper_GL11834</name>
</gene>
<sequence>MVGHLPPIEVLMGIVLLFGSAKATFNWDLYGTLTGLVLRHLNGSISDFDWWTLRMSHALEPEQQQRLAWNMPWTQALRQGRSLLELQEQLRPSNPLKLQLWMGFYWHLRRSSRLDGRLTFDFARTLRRLQLQQQPQPELWSPQLQNMWQSLPRSMRLILHSRWLCLQHEREMLYAVGGLRLELGANSNCSMWQVQELSEQRGHWLGLLNVCDKNSRWFISMQEHDATTHLLHSVPSHTARKLCVLEGLGYLGDAVSPLSDCHWKLNDCRHLPQILFGS</sequence>
<evidence type="ECO:0000313" key="1">
    <source>
        <dbReference type="EMBL" id="EDW33611.1"/>
    </source>
</evidence>
<dbReference type="AlphaFoldDB" id="B4H6X5"/>
<dbReference type="OMA" id="RWLCLQH"/>